<evidence type="ECO:0000256" key="1">
    <source>
        <dbReference type="ARBA" id="ARBA00001966"/>
    </source>
</evidence>
<reference evidence="7 8" key="1">
    <citation type="submission" date="2022-01" db="EMBL/GenBank/DDBJ databases">
        <title>Desulfofustis limnae sp. nov., a novel mesophilic sulfate-reducing bacterium isolated from marsh soil.</title>
        <authorList>
            <person name="Watanabe M."/>
            <person name="Takahashi A."/>
            <person name="Kojima H."/>
            <person name="Fukui M."/>
        </authorList>
    </citation>
    <scope>NUCLEOTIDE SEQUENCE [LARGE SCALE GENOMIC DNA]</scope>
    <source>
        <strain evidence="7 8">PPLL</strain>
    </source>
</reference>
<evidence type="ECO:0000313" key="7">
    <source>
        <dbReference type="EMBL" id="BDD87671.1"/>
    </source>
</evidence>
<organism evidence="7 8">
    <name type="scientific">Desulfofustis limnaeus</name>
    <dbReference type="NCBI Taxonomy" id="2740163"/>
    <lineage>
        <taxon>Bacteria</taxon>
        <taxon>Pseudomonadati</taxon>
        <taxon>Thermodesulfobacteriota</taxon>
        <taxon>Desulfobulbia</taxon>
        <taxon>Desulfobulbales</taxon>
        <taxon>Desulfocapsaceae</taxon>
        <taxon>Desulfofustis</taxon>
    </lineage>
</organism>
<keyword evidence="2" id="KW-0949">S-adenosyl-L-methionine</keyword>
<dbReference type="InterPro" id="IPR007197">
    <property type="entry name" value="rSAM"/>
</dbReference>
<evidence type="ECO:0000256" key="4">
    <source>
        <dbReference type="ARBA" id="ARBA00023004"/>
    </source>
</evidence>
<gene>
    <name evidence="7" type="ORF">DPPLL_20360</name>
</gene>
<name>A0ABN6M469_9BACT</name>
<evidence type="ECO:0000256" key="2">
    <source>
        <dbReference type="ARBA" id="ARBA00022691"/>
    </source>
</evidence>
<keyword evidence="5" id="KW-0411">Iron-sulfur</keyword>
<dbReference type="SUPFAM" id="SSF102114">
    <property type="entry name" value="Radical SAM enzymes"/>
    <property type="match status" value="1"/>
</dbReference>
<dbReference type="CDD" id="cd01335">
    <property type="entry name" value="Radical_SAM"/>
    <property type="match status" value="1"/>
</dbReference>
<evidence type="ECO:0000259" key="6">
    <source>
        <dbReference type="PROSITE" id="PS51918"/>
    </source>
</evidence>
<dbReference type="SMART" id="SM00729">
    <property type="entry name" value="Elp3"/>
    <property type="match status" value="1"/>
</dbReference>
<dbReference type="Gene3D" id="3.20.20.70">
    <property type="entry name" value="Aldolase class I"/>
    <property type="match status" value="1"/>
</dbReference>
<comment type="cofactor">
    <cofactor evidence="1">
        <name>[4Fe-4S] cluster</name>
        <dbReference type="ChEBI" id="CHEBI:49883"/>
    </cofactor>
</comment>
<keyword evidence="8" id="KW-1185">Reference proteome</keyword>
<dbReference type="SFLD" id="SFLDG01067">
    <property type="entry name" value="SPASM/twitch_domain_containing"/>
    <property type="match status" value="1"/>
</dbReference>
<evidence type="ECO:0000256" key="3">
    <source>
        <dbReference type="ARBA" id="ARBA00022723"/>
    </source>
</evidence>
<dbReference type="RefSeq" id="WP_284151088.1">
    <property type="nucleotide sequence ID" value="NZ_AP025516.1"/>
</dbReference>
<dbReference type="InterPro" id="IPR013785">
    <property type="entry name" value="Aldolase_TIM"/>
</dbReference>
<dbReference type="InterPro" id="IPR050377">
    <property type="entry name" value="Radical_SAM_PqqE_MftC-like"/>
</dbReference>
<accession>A0ABN6M469</accession>
<dbReference type="InterPro" id="IPR058240">
    <property type="entry name" value="rSAM_sf"/>
</dbReference>
<dbReference type="SFLD" id="SFLDG01386">
    <property type="entry name" value="main_SPASM_domain-containing"/>
    <property type="match status" value="1"/>
</dbReference>
<dbReference type="Pfam" id="PF04055">
    <property type="entry name" value="Radical_SAM"/>
    <property type="match status" value="1"/>
</dbReference>
<dbReference type="EMBL" id="AP025516">
    <property type="protein sequence ID" value="BDD87671.1"/>
    <property type="molecule type" value="Genomic_DNA"/>
</dbReference>
<feature type="domain" description="Radical SAM core" evidence="6">
    <location>
        <begin position="23"/>
        <end position="247"/>
    </location>
</feature>
<keyword evidence="4" id="KW-0408">Iron</keyword>
<dbReference type="Proteomes" id="UP000830055">
    <property type="component" value="Chromosome"/>
</dbReference>
<dbReference type="PANTHER" id="PTHR11228">
    <property type="entry name" value="RADICAL SAM DOMAIN PROTEIN"/>
    <property type="match status" value="1"/>
</dbReference>
<dbReference type="PROSITE" id="PS51918">
    <property type="entry name" value="RADICAL_SAM"/>
    <property type="match status" value="1"/>
</dbReference>
<dbReference type="SFLD" id="SFLDS00029">
    <property type="entry name" value="Radical_SAM"/>
    <property type="match status" value="1"/>
</dbReference>
<keyword evidence="3" id="KW-0479">Metal-binding</keyword>
<dbReference type="InterPro" id="IPR006638">
    <property type="entry name" value="Elp3/MiaA/NifB-like_rSAM"/>
</dbReference>
<evidence type="ECO:0000313" key="8">
    <source>
        <dbReference type="Proteomes" id="UP000830055"/>
    </source>
</evidence>
<evidence type="ECO:0000256" key="5">
    <source>
        <dbReference type="ARBA" id="ARBA00023014"/>
    </source>
</evidence>
<sequence length="394" mass="44739">MSSRTAYITRKKLTGSGLWKNGGPQLARLDIELTERCNNNCTHCYINQPEHDRETQQREMTTDRVKQILAEAARLGCLTVRFTGGEPLLREDFSDIYRYTRRLGIKVILFTNATLITEEVIALFQRYPPGEPVSITIYGMNQASYEAVSRTKGSYAAAMNGVNLLLEHGIPVTLKTIHLPGRPDEITRFQEFLQRHPQLELSGGSTVKFNLRGRRDNHRKNEQIKNLRSSPGEVIALLTRDKPKYLKEKKQFIPRFMHPGGPELFSCGCGKGGSVDAYGFLQPCLLMRHPDLVYDLSTGTIEDALSHYFPRALERRAANPDYVSRCRQCFLKGLCDQCPAWSYMEHGTLDTPVDYLCAIAHEEALQLGLIASGEKAWEVTDWRERIEKFAHEDG</sequence>
<protein>
    <recommendedName>
        <fullName evidence="6">Radical SAM core domain-containing protein</fullName>
    </recommendedName>
</protein>
<proteinExistence type="predicted"/>
<dbReference type="PANTHER" id="PTHR11228:SF7">
    <property type="entry name" value="PQQA PEPTIDE CYCLASE"/>
    <property type="match status" value="1"/>
</dbReference>